<sequence>MSRTTSVTIGSQLDEFVGQLIATGRYGSTSEVVRSALRLLERQEKQTTALKMAIEAGEQSGQCSLSLHDIATKVKQRHNV</sequence>
<evidence type="ECO:0000313" key="5">
    <source>
        <dbReference type="EMBL" id="SKA05312.1"/>
    </source>
</evidence>
<reference evidence="6" key="1">
    <citation type="submission" date="2017-02" db="EMBL/GenBank/DDBJ databases">
        <authorList>
            <person name="Varghese N."/>
            <person name="Submissions S."/>
        </authorList>
    </citation>
    <scope>NUCLEOTIDE SEQUENCE [LARGE SCALE GENOMIC DNA]</scope>
    <source>
        <strain evidence="6">DSM 19608</strain>
    </source>
</reference>
<dbReference type="InterPro" id="IPR022789">
    <property type="entry name" value="ParD"/>
</dbReference>
<gene>
    <name evidence="5" type="ORF">SAMN02745782_02223</name>
</gene>
<proteinExistence type="inferred from homology"/>
<dbReference type="PANTHER" id="PTHR36582:SF2">
    <property type="entry name" value="ANTITOXIN PARD"/>
    <property type="match status" value="1"/>
</dbReference>
<keyword evidence="3" id="KW-1277">Toxin-antitoxin system</keyword>
<dbReference type="RefSeq" id="WP_016151373.1">
    <property type="nucleotide sequence ID" value="NZ_FUXB01000010.1"/>
</dbReference>
<name>A0A1T4QNG3_VIBCI</name>
<evidence type="ECO:0000256" key="4">
    <source>
        <dbReference type="ARBA" id="ARBA00037106"/>
    </source>
</evidence>
<dbReference type="OrthoDB" id="9815501at2"/>
<dbReference type="SUPFAM" id="SSF47598">
    <property type="entry name" value="Ribbon-helix-helix"/>
    <property type="match status" value="1"/>
</dbReference>
<dbReference type="InterPro" id="IPR038296">
    <property type="entry name" value="ParD_sf"/>
</dbReference>
<dbReference type="STRING" id="1123491.SAMN02745782_02223"/>
<keyword evidence="6" id="KW-1185">Reference proteome</keyword>
<comment type="similarity">
    <text evidence="1">Belongs to the ParD antitoxin family.</text>
</comment>
<protein>
    <recommendedName>
        <fullName evidence="2">Antitoxin ParD</fullName>
    </recommendedName>
</protein>
<dbReference type="Proteomes" id="UP000190834">
    <property type="component" value="Unassembled WGS sequence"/>
</dbReference>
<dbReference type="CDD" id="cd22231">
    <property type="entry name" value="RHH_NikR_HicB-like"/>
    <property type="match status" value="1"/>
</dbReference>
<dbReference type="NCBIfam" id="TIGR02606">
    <property type="entry name" value="antidote_CC2985"/>
    <property type="match status" value="1"/>
</dbReference>
<dbReference type="AlphaFoldDB" id="A0A1T4QNG3"/>
<evidence type="ECO:0000256" key="2">
    <source>
        <dbReference type="ARBA" id="ARBA00017940"/>
    </source>
</evidence>
<dbReference type="GO" id="GO:0006355">
    <property type="term" value="P:regulation of DNA-templated transcription"/>
    <property type="evidence" value="ECO:0007669"/>
    <property type="project" value="InterPro"/>
</dbReference>
<dbReference type="Pfam" id="PF03693">
    <property type="entry name" value="ParD_antitoxin"/>
    <property type="match status" value="1"/>
</dbReference>
<evidence type="ECO:0000313" key="6">
    <source>
        <dbReference type="Proteomes" id="UP000190834"/>
    </source>
</evidence>
<dbReference type="EMBL" id="FUXB01000010">
    <property type="protein sequence ID" value="SKA05312.1"/>
    <property type="molecule type" value="Genomic_DNA"/>
</dbReference>
<organism evidence="5 6">
    <name type="scientific">Vibrio cincinnatiensis DSM 19608</name>
    <dbReference type="NCBI Taxonomy" id="1123491"/>
    <lineage>
        <taxon>Bacteria</taxon>
        <taxon>Pseudomonadati</taxon>
        <taxon>Pseudomonadota</taxon>
        <taxon>Gammaproteobacteria</taxon>
        <taxon>Vibrionales</taxon>
        <taxon>Vibrionaceae</taxon>
        <taxon>Vibrio</taxon>
    </lineage>
</organism>
<evidence type="ECO:0000256" key="1">
    <source>
        <dbReference type="ARBA" id="ARBA00008580"/>
    </source>
</evidence>
<dbReference type="InterPro" id="IPR010985">
    <property type="entry name" value="Ribbon_hlx_hlx"/>
</dbReference>
<dbReference type="GeneID" id="50533510"/>
<accession>A0A1T4QNG3</accession>
<comment type="function">
    <text evidence="4">Antitoxin component of a type II toxin-antitoxin (TA) system. Neutralizes the effect of toxin ParE.</text>
</comment>
<evidence type="ECO:0000256" key="3">
    <source>
        <dbReference type="ARBA" id="ARBA00022649"/>
    </source>
</evidence>
<dbReference type="Gene3D" id="6.10.10.120">
    <property type="entry name" value="Antitoxin ParD1-like"/>
    <property type="match status" value="1"/>
</dbReference>
<dbReference type="PANTHER" id="PTHR36582">
    <property type="entry name" value="ANTITOXIN PARD"/>
    <property type="match status" value="1"/>
</dbReference>